<sequence length="256" mass="28590">MLLEAKKEAAPRGIRKKDLGQIADYANEVWDSQMTRTFVPILFLHGVNLDLLVFTRDKWFRVRLGQLAYTVLDPEEVTIEVVSETMARLWFILTLPPDRIGQVCNVVKQPDSLLFKPVSEGHAKATVSVSRFAGCVKLTERIPRTVHIRGRLAYIYKGKYMGNAVVLKLSWVPADRLAEGVVYAALKAQDVPNIPTVYGSGILVDNLFGYRLEYLVLEDCGVTLDAYIAGQRNAGVAEDRIQEKVVGVIKQVANCL</sequence>
<feature type="non-terminal residue" evidence="1">
    <location>
        <position position="256"/>
    </location>
</feature>
<keyword evidence="2" id="KW-1185">Reference proteome</keyword>
<comment type="caution">
    <text evidence="1">The sequence shown here is derived from an EMBL/GenBank/DDBJ whole genome shotgun (WGS) entry which is preliminary data.</text>
</comment>
<evidence type="ECO:0000313" key="1">
    <source>
        <dbReference type="EMBL" id="KAJ2769759.1"/>
    </source>
</evidence>
<dbReference type="EMBL" id="JANBUJ010000869">
    <property type="protein sequence ID" value="KAJ2769759.1"/>
    <property type="molecule type" value="Genomic_DNA"/>
</dbReference>
<reference evidence="1" key="1">
    <citation type="submission" date="2022-07" db="EMBL/GenBank/DDBJ databases">
        <title>Phylogenomic reconstructions and comparative analyses of Kickxellomycotina fungi.</title>
        <authorList>
            <person name="Reynolds N.K."/>
            <person name="Stajich J.E."/>
            <person name="Barry K."/>
            <person name="Grigoriev I.V."/>
            <person name="Crous P."/>
            <person name="Smith M.E."/>
        </authorList>
    </citation>
    <scope>NUCLEOTIDE SEQUENCE</scope>
    <source>
        <strain evidence="1">CBS 109366</strain>
    </source>
</reference>
<evidence type="ECO:0000313" key="2">
    <source>
        <dbReference type="Proteomes" id="UP001140234"/>
    </source>
</evidence>
<gene>
    <name evidence="1" type="ORF">IWQ57_002967</name>
</gene>
<protein>
    <submittedName>
        <fullName evidence="1">Uncharacterized protein</fullName>
    </submittedName>
</protein>
<organism evidence="1 2">
    <name type="scientific">Coemansia nantahalensis</name>
    <dbReference type="NCBI Taxonomy" id="2789366"/>
    <lineage>
        <taxon>Eukaryota</taxon>
        <taxon>Fungi</taxon>
        <taxon>Fungi incertae sedis</taxon>
        <taxon>Zoopagomycota</taxon>
        <taxon>Kickxellomycotina</taxon>
        <taxon>Kickxellomycetes</taxon>
        <taxon>Kickxellales</taxon>
        <taxon>Kickxellaceae</taxon>
        <taxon>Coemansia</taxon>
    </lineage>
</organism>
<accession>A0ACC1JYT7</accession>
<dbReference type="Proteomes" id="UP001140234">
    <property type="component" value="Unassembled WGS sequence"/>
</dbReference>
<name>A0ACC1JYT7_9FUNG</name>
<proteinExistence type="predicted"/>